<gene>
    <name evidence="3" type="ORF">MNAB215_443</name>
</gene>
<dbReference type="InterPro" id="IPR038232">
    <property type="entry name" value="PknH-like_Extracell_sf"/>
</dbReference>
<keyword evidence="3" id="KW-0449">Lipoprotein</keyword>
<evidence type="ECO:0000313" key="4">
    <source>
        <dbReference type="Proteomes" id="UP000240424"/>
    </source>
</evidence>
<evidence type="ECO:0000259" key="2">
    <source>
        <dbReference type="Pfam" id="PF14032"/>
    </source>
</evidence>
<organism evidence="3 4">
    <name type="scientific">Mycobacterium numidiamassiliense</name>
    <dbReference type="NCBI Taxonomy" id="1841861"/>
    <lineage>
        <taxon>Bacteria</taxon>
        <taxon>Bacillati</taxon>
        <taxon>Actinomycetota</taxon>
        <taxon>Actinomycetes</taxon>
        <taxon>Mycobacteriales</taxon>
        <taxon>Mycobacteriaceae</taxon>
        <taxon>Mycobacterium</taxon>
    </lineage>
</organism>
<dbReference type="RefSeq" id="WP_077077263.1">
    <property type="nucleotide sequence ID" value="NZ_FUEZ01000003.1"/>
</dbReference>
<accession>A0A2U3P3E4</accession>
<evidence type="ECO:0000313" key="3">
    <source>
        <dbReference type="EMBL" id="SPM38266.1"/>
    </source>
</evidence>
<keyword evidence="1" id="KW-0732">Signal</keyword>
<dbReference type="PROSITE" id="PS51257">
    <property type="entry name" value="PROKAR_LIPOPROTEIN"/>
    <property type="match status" value="1"/>
</dbReference>
<protein>
    <submittedName>
        <fullName evidence="3">Lipoprotein LpqQ</fullName>
    </submittedName>
</protein>
<proteinExistence type="predicted"/>
<feature type="signal peptide" evidence="1">
    <location>
        <begin position="1"/>
        <end position="23"/>
    </location>
</feature>
<dbReference type="Proteomes" id="UP000240424">
    <property type="component" value="Unassembled WGS sequence"/>
</dbReference>
<dbReference type="Pfam" id="PF14032">
    <property type="entry name" value="PknH_C"/>
    <property type="match status" value="1"/>
</dbReference>
<dbReference type="Gene3D" id="3.40.1000.70">
    <property type="entry name" value="PknH-like extracellular domain"/>
    <property type="match status" value="1"/>
</dbReference>
<dbReference type="InterPro" id="IPR026954">
    <property type="entry name" value="PknH-like_Extracell"/>
</dbReference>
<name>A0A2U3P3E4_9MYCO</name>
<evidence type="ECO:0000256" key="1">
    <source>
        <dbReference type="SAM" id="SignalP"/>
    </source>
</evidence>
<reference evidence="3 4" key="1">
    <citation type="submission" date="2017-01" db="EMBL/GenBank/DDBJ databases">
        <authorList>
            <consortium name="Urmite Genomes"/>
        </authorList>
    </citation>
    <scope>NUCLEOTIDE SEQUENCE [LARGE SCALE GENOMIC DNA]</scope>
    <source>
        <strain evidence="3 4">AB215</strain>
    </source>
</reference>
<dbReference type="STRING" id="1841861.GCA_900157365_04646"/>
<dbReference type="OrthoDB" id="4629891at2"/>
<keyword evidence="4" id="KW-1185">Reference proteome</keyword>
<dbReference type="AlphaFoldDB" id="A0A2U3P3E4"/>
<feature type="chain" id="PRO_5039191434" evidence="1">
    <location>
        <begin position="24"/>
        <end position="209"/>
    </location>
</feature>
<dbReference type="EMBL" id="FUEZ01000003">
    <property type="protein sequence ID" value="SPM38266.1"/>
    <property type="molecule type" value="Genomic_DNA"/>
</dbReference>
<feature type="domain" description="PknH-like extracellular" evidence="2">
    <location>
        <begin position="31"/>
        <end position="207"/>
    </location>
</feature>
<sequence length="209" mass="22535">MASSLRSAAVVCCAVLMSACSYTYTNKSNVVHAQRLDDMIVSVEDVRRIAAAEDFAPHIEAHLHKPPPADPAAPEPCRAVGYNDLTFGGGWSDFRSAGYKGVTDDIDPGGNSMVNEVSQAVARYPSSDKAQAAFHKLESSLQACVALHNPNYEFTLDKPDSATLRITDLQWCHLYRAKAAVLVSVGVLGLEASNQIADTILQTITDRIK</sequence>